<dbReference type="AlphaFoldDB" id="A0A9W7SU86"/>
<organism evidence="2 3">
    <name type="scientific">Teratosphaeria destructans</name>
    <dbReference type="NCBI Taxonomy" id="418781"/>
    <lineage>
        <taxon>Eukaryota</taxon>
        <taxon>Fungi</taxon>
        <taxon>Dikarya</taxon>
        <taxon>Ascomycota</taxon>
        <taxon>Pezizomycotina</taxon>
        <taxon>Dothideomycetes</taxon>
        <taxon>Dothideomycetidae</taxon>
        <taxon>Mycosphaerellales</taxon>
        <taxon>Teratosphaeriaceae</taxon>
        <taxon>Teratosphaeria</taxon>
    </lineage>
</organism>
<evidence type="ECO:0000256" key="1">
    <source>
        <dbReference type="SAM" id="MobiDB-lite"/>
    </source>
</evidence>
<feature type="compositionally biased region" description="Basic and acidic residues" evidence="1">
    <location>
        <begin position="344"/>
        <end position="357"/>
    </location>
</feature>
<dbReference type="Proteomes" id="UP001138500">
    <property type="component" value="Unassembled WGS sequence"/>
</dbReference>
<dbReference type="EMBL" id="RIBY02001557">
    <property type="protein sequence ID" value="KAH9828433.1"/>
    <property type="molecule type" value="Genomic_DNA"/>
</dbReference>
<dbReference type="OrthoDB" id="5403747at2759"/>
<sequence length="357" mass="37581">MAVSLTPADAKLLVHAWHSFEDTPKVDTQKLAAIGNYKNAASANACWHSLRKKLLPKQDAEGTTAEIKLSEKDCELLGKAWASMRDVPKVDTKKLAELAGYKTAASANACWHTLRKKLFTGKEDAGHDEATYTKPDDEAVVAPTPKGKKRKAVVKDEEPTEDNDRSVIAPAAKKTATTKKRKTAKDNVKQEEVIDDDEAAKLSVPAPAPTKKQGGRKSKAAATTGPDEPSAVGTAVEGTADDKSDAAADDSITQLLKVAAADDKSDSAAPETGGDREETAGVKDAAVDHRSESAAPRTSVGEAALAGVKDVAADKSESAGSKTRGEEEEATAGVDEVEEQPGVKARDAEREIHHDGA</sequence>
<feature type="compositionally biased region" description="Basic and acidic residues" evidence="1">
    <location>
        <begin position="126"/>
        <end position="137"/>
    </location>
</feature>
<feature type="compositionally biased region" description="Basic and acidic residues" evidence="1">
    <location>
        <begin position="273"/>
        <end position="292"/>
    </location>
</feature>
<evidence type="ECO:0000313" key="3">
    <source>
        <dbReference type="Proteomes" id="UP001138500"/>
    </source>
</evidence>
<accession>A0A9W7SU86</accession>
<feature type="region of interest" description="Disordered" evidence="1">
    <location>
        <begin position="126"/>
        <end position="357"/>
    </location>
</feature>
<reference evidence="2 3" key="2">
    <citation type="journal article" date="2021" name="Curr. Genet.">
        <title>Genetic response to nitrogen starvation in the aggressive Eucalyptus foliar pathogen Teratosphaeria destructans.</title>
        <authorList>
            <person name="Havenga M."/>
            <person name="Wingfield B.D."/>
            <person name="Wingfield M.J."/>
            <person name="Dreyer L.L."/>
            <person name="Roets F."/>
            <person name="Aylward J."/>
        </authorList>
    </citation>
    <scope>NUCLEOTIDE SEQUENCE [LARGE SCALE GENOMIC DNA]</scope>
    <source>
        <strain evidence="2">CMW44962</strain>
    </source>
</reference>
<feature type="compositionally biased region" description="Basic and acidic residues" evidence="1">
    <location>
        <begin position="153"/>
        <end position="165"/>
    </location>
</feature>
<keyword evidence="3" id="KW-1185">Reference proteome</keyword>
<reference evidence="2 3" key="1">
    <citation type="journal article" date="2018" name="IMA Fungus">
        <title>IMA Genome-F 10: Nine draft genome sequences of Claviceps purpurea s.lat., including C. arundinis, C. humidiphila, and C. cf. spartinae, pseudomolecules for the pitch canker pathogen Fusarium circinatum, draft genome of Davidsoniella eucalypti, Grosmannia galeiformis, Quambalaria eucalypti, and Teratosphaeria destructans.</title>
        <authorList>
            <person name="Wingfield B.D."/>
            <person name="Liu M."/>
            <person name="Nguyen H.D."/>
            <person name="Lane F.A."/>
            <person name="Morgan S.W."/>
            <person name="De Vos L."/>
            <person name="Wilken P.M."/>
            <person name="Duong T.A."/>
            <person name="Aylward J."/>
            <person name="Coetzee M.P."/>
            <person name="Dadej K."/>
            <person name="De Beer Z.W."/>
            <person name="Findlay W."/>
            <person name="Havenga M."/>
            <person name="Kolarik M."/>
            <person name="Menzies J.G."/>
            <person name="Naidoo K."/>
            <person name="Pochopski O."/>
            <person name="Shoukouhi P."/>
            <person name="Santana Q.C."/>
            <person name="Seifert K.A."/>
            <person name="Soal N."/>
            <person name="Steenkamp E.T."/>
            <person name="Tatham C.T."/>
            <person name="van der Nest M.A."/>
            <person name="Wingfield M.J."/>
        </authorList>
    </citation>
    <scope>NUCLEOTIDE SEQUENCE [LARGE SCALE GENOMIC DNA]</scope>
    <source>
        <strain evidence="2">CMW44962</strain>
    </source>
</reference>
<feature type="compositionally biased region" description="Acidic residues" evidence="1">
    <location>
        <begin position="326"/>
        <end position="339"/>
    </location>
</feature>
<name>A0A9W7SU86_9PEZI</name>
<comment type="caution">
    <text evidence="2">The sequence shown here is derived from an EMBL/GenBank/DDBJ whole genome shotgun (WGS) entry which is preliminary data.</text>
</comment>
<evidence type="ECO:0000313" key="2">
    <source>
        <dbReference type="EMBL" id="KAH9828433.1"/>
    </source>
</evidence>
<gene>
    <name evidence="2" type="ORF">Tdes44962_MAKER09292</name>
</gene>
<protein>
    <submittedName>
        <fullName evidence="2">Uncharacterized protein</fullName>
    </submittedName>
</protein>
<proteinExistence type="predicted"/>